<dbReference type="EMBL" id="ML977164">
    <property type="protein sequence ID" value="KAF1985133.1"/>
    <property type="molecule type" value="Genomic_DNA"/>
</dbReference>
<proteinExistence type="predicted"/>
<name>A0A6G1GW03_9PEZI</name>
<dbReference type="InterPro" id="IPR015943">
    <property type="entry name" value="WD40/YVTN_repeat-like_dom_sf"/>
</dbReference>
<dbReference type="InterPro" id="IPR001680">
    <property type="entry name" value="WD40_rpt"/>
</dbReference>
<protein>
    <submittedName>
        <fullName evidence="4">Mitotic checkpoint protein-like protein BUB3</fullName>
    </submittedName>
</protein>
<evidence type="ECO:0000313" key="4">
    <source>
        <dbReference type="EMBL" id="KAF1985133.1"/>
    </source>
</evidence>
<dbReference type="InterPro" id="IPR036322">
    <property type="entry name" value="WD40_repeat_dom_sf"/>
</dbReference>
<feature type="repeat" description="WD" evidence="3">
    <location>
        <begin position="250"/>
        <end position="276"/>
    </location>
</feature>
<dbReference type="Proteomes" id="UP000800041">
    <property type="component" value="Unassembled WGS sequence"/>
</dbReference>
<dbReference type="Pfam" id="PF00400">
    <property type="entry name" value="WD40"/>
    <property type="match status" value="1"/>
</dbReference>
<evidence type="ECO:0000313" key="5">
    <source>
        <dbReference type="Proteomes" id="UP000800041"/>
    </source>
</evidence>
<accession>A0A6G1GW03</accession>
<reference evidence="4" key="1">
    <citation type="journal article" date="2020" name="Stud. Mycol.">
        <title>101 Dothideomycetes genomes: a test case for predicting lifestyles and emergence of pathogens.</title>
        <authorList>
            <person name="Haridas S."/>
            <person name="Albert R."/>
            <person name="Binder M."/>
            <person name="Bloem J."/>
            <person name="Labutti K."/>
            <person name="Salamov A."/>
            <person name="Andreopoulos B."/>
            <person name="Baker S."/>
            <person name="Barry K."/>
            <person name="Bills G."/>
            <person name="Bluhm B."/>
            <person name="Cannon C."/>
            <person name="Castanera R."/>
            <person name="Culley D."/>
            <person name="Daum C."/>
            <person name="Ezra D."/>
            <person name="Gonzalez J."/>
            <person name="Henrissat B."/>
            <person name="Kuo A."/>
            <person name="Liang C."/>
            <person name="Lipzen A."/>
            <person name="Lutzoni F."/>
            <person name="Magnuson J."/>
            <person name="Mondo S."/>
            <person name="Nolan M."/>
            <person name="Ohm R."/>
            <person name="Pangilinan J."/>
            <person name="Park H.-J."/>
            <person name="Ramirez L."/>
            <person name="Alfaro M."/>
            <person name="Sun H."/>
            <person name="Tritt A."/>
            <person name="Yoshinaga Y."/>
            <person name="Zwiers L.-H."/>
            <person name="Turgeon B."/>
            <person name="Goodwin S."/>
            <person name="Spatafora J."/>
            <person name="Crous P."/>
            <person name="Grigoriev I."/>
        </authorList>
    </citation>
    <scope>NUCLEOTIDE SEQUENCE</scope>
    <source>
        <strain evidence="4">CBS 113979</strain>
    </source>
</reference>
<evidence type="ECO:0000256" key="3">
    <source>
        <dbReference type="PROSITE-ProRule" id="PRU00221"/>
    </source>
</evidence>
<evidence type="ECO:0000256" key="2">
    <source>
        <dbReference type="ARBA" id="ARBA00022737"/>
    </source>
</evidence>
<organism evidence="4 5">
    <name type="scientific">Aulographum hederae CBS 113979</name>
    <dbReference type="NCBI Taxonomy" id="1176131"/>
    <lineage>
        <taxon>Eukaryota</taxon>
        <taxon>Fungi</taxon>
        <taxon>Dikarya</taxon>
        <taxon>Ascomycota</taxon>
        <taxon>Pezizomycotina</taxon>
        <taxon>Dothideomycetes</taxon>
        <taxon>Pleosporomycetidae</taxon>
        <taxon>Aulographales</taxon>
        <taxon>Aulographaceae</taxon>
    </lineage>
</organism>
<keyword evidence="1 3" id="KW-0853">WD repeat</keyword>
<dbReference type="PROSITE" id="PS50082">
    <property type="entry name" value="WD_REPEATS_2"/>
    <property type="match status" value="1"/>
</dbReference>
<dbReference type="SUPFAM" id="SSF50978">
    <property type="entry name" value="WD40 repeat-like"/>
    <property type="match status" value="1"/>
</dbReference>
<dbReference type="OrthoDB" id="10262475at2759"/>
<dbReference type="SMART" id="SM00320">
    <property type="entry name" value="WD40"/>
    <property type="match status" value="4"/>
</dbReference>
<evidence type="ECO:0000256" key="1">
    <source>
        <dbReference type="ARBA" id="ARBA00022574"/>
    </source>
</evidence>
<sequence length="341" mass="37722">MFELSERPADAISKVKFAPNSPTRLLVASWDQNVYQYELGDNTSKLVRKFKHRSAVLDVCFGENDHEAFTAGLDWRVSRLDLATGKMTTVSTHEAGVKSVVYCQQLSMLVSAAFDQTLHVHFPKNPVHEPAIVELPSKPFALCLSPTKLVVAMASRDVNIYDLKAMAMLTSAASNTQPNKVEMEPWQRRESAMKFQVRAVACMPDDAGFASSSIEGRVAVEWFGEEEEHKKYAFKHHRQTVDEVEIVYPINALVFHTTHGTTFASGGADGTVALWDSVVKKRLNKYDFTASVADIDFNSGGDLMAVGVCSGFDEGQEGEVEGINVFIRKMSDEDIKGKSSK</sequence>
<dbReference type="Gene3D" id="2.130.10.10">
    <property type="entry name" value="YVTN repeat-like/Quinoprotein amine dehydrogenase"/>
    <property type="match status" value="1"/>
</dbReference>
<dbReference type="AlphaFoldDB" id="A0A6G1GW03"/>
<keyword evidence="5" id="KW-1185">Reference proteome</keyword>
<gene>
    <name evidence="4" type="ORF">K402DRAFT_455417</name>
</gene>
<dbReference type="PANTHER" id="PTHR10971">
    <property type="entry name" value="MRNA EXPORT FACTOR AND BUB3"/>
    <property type="match status" value="1"/>
</dbReference>
<keyword evidence="2" id="KW-0677">Repeat</keyword>